<dbReference type="Proteomes" id="UP001556367">
    <property type="component" value="Unassembled WGS sequence"/>
</dbReference>
<feature type="disulfide bond" evidence="2">
    <location>
        <begin position="208"/>
        <end position="217"/>
    </location>
</feature>
<dbReference type="PROSITE" id="PS50026">
    <property type="entry name" value="EGF_3"/>
    <property type="match status" value="1"/>
</dbReference>
<keyword evidence="2" id="KW-1015">Disulfide bond</keyword>
<evidence type="ECO:0000256" key="2">
    <source>
        <dbReference type="PROSITE-ProRule" id="PRU00076"/>
    </source>
</evidence>
<evidence type="ECO:0000256" key="1">
    <source>
        <dbReference type="ARBA" id="ARBA00022536"/>
    </source>
</evidence>
<dbReference type="PROSITE" id="PS00022">
    <property type="entry name" value="EGF_1"/>
    <property type="match status" value="1"/>
</dbReference>
<proteinExistence type="predicted"/>
<evidence type="ECO:0000313" key="8">
    <source>
        <dbReference type="Proteomes" id="UP001556367"/>
    </source>
</evidence>
<keyword evidence="4" id="KW-1133">Transmembrane helix</keyword>
<comment type="caution">
    <text evidence="2">Lacks conserved residue(s) required for the propagation of feature annotation.</text>
</comment>
<feature type="region of interest" description="Disordered" evidence="3">
    <location>
        <begin position="797"/>
        <end position="818"/>
    </location>
</feature>
<dbReference type="InterPro" id="IPR006212">
    <property type="entry name" value="Furin_repeat"/>
</dbReference>
<keyword evidence="1 2" id="KW-0245">EGF-like domain</keyword>
<gene>
    <name evidence="7" type="ORF">HGRIS_013755</name>
</gene>
<dbReference type="PROSITE" id="PS01248">
    <property type="entry name" value="EGF_LAM_1"/>
    <property type="match status" value="1"/>
</dbReference>
<keyword evidence="8" id="KW-1185">Reference proteome</keyword>
<keyword evidence="5" id="KW-0732">Signal</keyword>
<dbReference type="PANTHER" id="PTHR15332:SF175">
    <property type="entry name" value="PROPROTEIN CONVERTASE SUBTILISIN_KEXIN TYPE 5-LIKE"/>
    <property type="match status" value="1"/>
</dbReference>
<dbReference type="SMART" id="SM00261">
    <property type="entry name" value="FU"/>
    <property type="match status" value="7"/>
</dbReference>
<dbReference type="InterPro" id="IPR009030">
    <property type="entry name" value="Growth_fac_rcpt_cys_sf"/>
</dbReference>
<feature type="transmembrane region" description="Helical" evidence="4">
    <location>
        <begin position="664"/>
        <end position="685"/>
    </location>
</feature>
<keyword evidence="4" id="KW-0472">Membrane</keyword>
<dbReference type="InterPro" id="IPR000742">
    <property type="entry name" value="EGF"/>
</dbReference>
<protein>
    <recommendedName>
        <fullName evidence="6">EGF-like domain-containing protein</fullName>
    </recommendedName>
</protein>
<dbReference type="Gene3D" id="2.10.220.10">
    <property type="entry name" value="Hormone Receptor, Insulin-like Growth Factor Receptor 1, Chain A, domain 2"/>
    <property type="match status" value="4"/>
</dbReference>
<evidence type="ECO:0000313" key="7">
    <source>
        <dbReference type="EMBL" id="KAL0947667.1"/>
    </source>
</evidence>
<dbReference type="EMBL" id="JASNQZ010000015">
    <property type="protein sequence ID" value="KAL0947667.1"/>
    <property type="molecule type" value="Genomic_DNA"/>
</dbReference>
<name>A0ABR3IWG6_9AGAR</name>
<evidence type="ECO:0000256" key="3">
    <source>
        <dbReference type="SAM" id="MobiDB-lite"/>
    </source>
</evidence>
<dbReference type="SMART" id="SM00181">
    <property type="entry name" value="EGF"/>
    <property type="match status" value="5"/>
</dbReference>
<organism evidence="7 8">
    <name type="scientific">Hohenbuehelia grisea</name>
    <dbReference type="NCBI Taxonomy" id="104357"/>
    <lineage>
        <taxon>Eukaryota</taxon>
        <taxon>Fungi</taxon>
        <taxon>Dikarya</taxon>
        <taxon>Basidiomycota</taxon>
        <taxon>Agaricomycotina</taxon>
        <taxon>Agaricomycetes</taxon>
        <taxon>Agaricomycetidae</taxon>
        <taxon>Agaricales</taxon>
        <taxon>Pleurotineae</taxon>
        <taxon>Pleurotaceae</taxon>
        <taxon>Hohenbuehelia</taxon>
    </lineage>
</organism>
<feature type="domain" description="EGF-like" evidence="6">
    <location>
        <begin position="186"/>
        <end position="218"/>
    </location>
</feature>
<feature type="disulfide bond" evidence="2">
    <location>
        <begin position="190"/>
        <end position="200"/>
    </location>
</feature>
<keyword evidence="4" id="KW-0812">Transmembrane</keyword>
<dbReference type="PANTHER" id="PTHR15332">
    <property type="entry name" value="PROPROTEIN CONVERTASE SUBTILISIN_KEXIN TYPE 5-LIKE"/>
    <property type="match status" value="1"/>
</dbReference>
<evidence type="ECO:0000259" key="6">
    <source>
        <dbReference type="PROSITE" id="PS50026"/>
    </source>
</evidence>
<feature type="compositionally biased region" description="Basic and acidic residues" evidence="3">
    <location>
        <begin position="802"/>
        <end position="816"/>
    </location>
</feature>
<dbReference type="SUPFAM" id="SSF57184">
    <property type="entry name" value="Growth factor receptor domain"/>
    <property type="match status" value="3"/>
</dbReference>
<evidence type="ECO:0000256" key="4">
    <source>
        <dbReference type="SAM" id="Phobius"/>
    </source>
</evidence>
<feature type="chain" id="PRO_5045162913" description="EGF-like domain-containing protein" evidence="5">
    <location>
        <begin position="22"/>
        <end position="884"/>
    </location>
</feature>
<dbReference type="SMART" id="SM01411">
    <property type="entry name" value="Ephrin_rec_like"/>
    <property type="match status" value="3"/>
</dbReference>
<dbReference type="CDD" id="cd00055">
    <property type="entry name" value="EGF_Lam"/>
    <property type="match status" value="1"/>
</dbReference>
<accession>A0ABR3IWG6</accession>
<dbReference type="InterPro" id="IPR002049">
    <property type="entry name" value="LE_dom"/>
</dbReference>
<sequence length="884" mass="91538">MLNMFSYFYCLIFAFGASVVAQSSPTVVCVAGQCLQGYSNLTIGARLSAPGFPTSILLLPDQYTSTTNPQLLHNLLTSSSASIAPSPGFETSASSVSLPLNLAMQPGLAIFADRLYSGQAAFSELPSEPAGNASTPLSAGSLALASNVWASVSAGSNERIVLWDSVADVAQLPGGSNGGFALLDLQSSACSPPCAGAGVCSSSGTCSCPTGFAGSACETCAPGFFGSTCQPCPSDCATCDEGITGSGRCLASTASNSLATCNCLNGACGSNGQCACNSGWVTADNGTACAKCADGFFLTPTGDCQVCQLGCTKCSDGTGTCVACKSGFTQDANDRTKCTATKSVTSTGTVCPDGSFGDGTTCTACSPTCRTCTGGTSNDCVICAPGTFLLNGNCVAADANGVCEGTTLIADNNKHECDTCGAKCTSCRIPNFNPASTINQLQCTGCLPGYMLSEGKCVDSCPAGSSVSPQDNITCTRCDASCATCSGAPNFCLTCPGNQLAFNGKCVSSCPSNAFSSSGSCLSCHPDCASCSGGSFNQCSSCPPDRPVLNNGRCLSTCSKSQFFDKPTSSCVSCDSSCSSCSGAGPSRCLGCASSTQVLRAGTCVSASCTGSSNVIAGLGVCLSDLVAVPQTSGTSTPPPLPSITGLTNPTVISRTSSSRPLEWWQILLMALGCAFIFVVILMLWRRRARKQRAKQTAMFASAKQLEFKGNWRWRLVRFGEKLFGHSRSHRAHPETEEMKLMKLRAAEEARYERDMDKLLDSYDYERAGSSRSPVTRSEKRDMPRHLSANSLFSEVTGARRRGPDARQPVKTDHTSSRLSASTLGSYMYTSPPRDTHAPPVPALPTDAQTYADANRPVVASPPAQGAYWMQPVKTGSSTNPFRK</sequence>
<dbReference type="Gene3D" id="2.10.25.10">
    <property type="entry name" value="Laminin"/>
    <property type="match status" value="1"/>
</dbReference>
<evidence type="ECO:0000256" key="5">
    <source>
        <dbReference type="SAM" id="SignalP"/>
    </source>
</evidence>
<reference evidence="8" key="1">
    <citation type="submission" date="2024-06" db="EMBL/GenBank/DDBJ databases">
        <title>Multi-omics analyses provide insights into the biosynthesis of the anticancer antibiotic pleurotin in Hohenbuehelia grisea.</title>
        <authorList>
            <person name="Weaver J.A."/>
            <person name="Alberti F."/>
        </authorList>
    </citation>
    <scope>NUCLEOTIDE SEQUENCE [LARGE SCALE GENOMIC DNA]</scope>
    <source>
        <strain evidence="8">T-177</strain>
    </source>
</reference>
<dbReference type="CDD" id="cd00064">
    <property type="entry name" value="FU"/>
    <property type="match status" value="3"/>
</dbReference>
<feature type="region of interest" description="Disordered" evidence="3">
    <location>
        <begin position="768"/>
        <end position="787"/>
    </location>
</feature>
<feature type="signal peptide" evidence="5">
    <location>
        <begin position="1"/>
        <end position="21"/>
    </location>
</feature>
<comment type="caution">
    <text evidence="7">The sequence shown here is derived from an EMBL/GenBank/DDBJ whole genome shotgun (WGS) entry which is preliminary data.</text>
</comment>